<proteinExistence type="inferred from homology"/>
<evidence type="ECO:0000256" key="4">
    <source>
        <dbReference type="ARBA" id="ARBA00022801"/>
    </source>
</evidence>
<evidence type="ECO:0000256" key="2">
    <source>
        <dbReference type="ARBA" id="ARBA00022490"/>
    </source>
</evidence>
<dbReference type="InterPro" id="IPR014001">
    <property type="entry name" value="Helicase_ATP-bd"/>
</dbReference>
<dbReference type="GO" id="GO:0042255">
    <property type="term" value="P:ribosome assembly"/>
    <property type="evidence" value="ECO:0007669"/>
    <property type="project" value="UniProtKB-ARBA"/>
</dbReference>
<dbReference type="InterPro" id="IPR044742">
    <property type="entry name" value="DEAD/DEAH_RhlB"/>
</dbReference>
<dbReference type="InterPro" id="IPR014014">
    <property type="entry name" value="RNA_helicase_DEAD_Q_motif"/>
</dbReference>
<dbReference type="InterPro" id="IPR000629">
    <property type="entry name" value="RNA-helicase_DEAD-box_CS"/>
</dbReference>
<evidence type="ECO:0000256" key="8">
    <source>
        <dbReference type="ARBA" id="ARBA00047984"/>
    </source>
</evidence>
<feature type="short sequence motif" description="Q motif" evidence="10">
    <location>
        <begin position="1"/>
        <end position="29"/>
    </location>
</feature>
<feature type="compositionally biased region" description="Polar residues" evidence="12">
    <location>
        <begin position="553"/>
        <end position="562"/>
    </location>
</feature>
<feature type="compositionally biased region" description="Basic and acidic residues" evidence="12">
    <location>
        <begin position="385"/>
        <end position="426"/>
    </location>
</feature>
<dbReference type="GO" id="GO:0016787">
    <property type="term" value="F:hydrolase activity"/>
    <property type="evidence" value="ECO:0007669"/>
    <property type="project" value="UniProtKB-KW"/>
</dbReference>
<dbReference type="PANTHER" id="PTHR47959">
    <property type="entry name" value="ATP-DEPENDENT RNA HELICASE RHLE-RELATED"/>
    <property type="match status" value="1"/>
</dbReference>
<feature type="domain" description="DEAD-box RNA helicase Q" evidence="15">
    <location>
        <begin position="1"/>
        <end position="29"/>
    </location>
</feature>
<accession>A0A366F4Y0</accession>
<dbReference type="EC" id="3.6.4.13" evidence="1"/>
<comment type="catalytic activity">
    <reaction evidence="8">
        <text>ATP + H2O = ADP + phosphate + H(+)</text>
        <dbReference type="Rhea" id="RHEA:13065"/>
        <dbReference type="ChEBI" id="CHEBI:15377"/>
        <dbReference type="ChEBI" id="CHEBI:15378"/>
        <dbReference type="ChEBI" id="CHEBI:30616"/>
        <dbReference type="ChEBI" id="CHEBI:43474"/>
        <dbReference type="ChEBI" id="CHEBI:456216"/>
        <dbReference type="EC" id="3.6.4.13"/>
    </reaction>
</comment>
<dbReference type="PROSITE" id="PS51194">
    <property type="entry name" value="HELICASE_CTER"/>
    <property type="match status" value="1"/>
</dbReference>
<name>A0A366F4Y0_9HYPH</name>
<evidence type="ECO:0000259" key="15">
    <source>
        <dbReference type="PROSITE" id="PS51195"/>
    </source>
</evidence>
<gene>
    <name evidence="16" type="ORF">DFR50_12143</name>
</gene>
<dbReference type="InterPro" id="IPR011545">
    <property type="entry name" value="DEAD/DEAH_box_helicase_dom"/>
</dbReference>
<keyword evidence="3 11" id="KW-0547">Nucleotide-binding</keyword>
<dbReference type="GO" id="GO:0005829">
    <property type="term" value="C:cytosol"/>
    <property type="evidence" value="ECO:0007669"/>
    <property type="project" value="TreeGrafter"/>
</dbReference>
<dbReference type="AlphaFoldDB" id="A0A366F4Y0"/>
<feature type="region of interest" description="Disordered" evidence="12">
    <location>
        <begin position="378"/>
        <end position="562"/>
    </location>
</feature>
<dbReference type="Gene3D" id="3.40.50.300">
    <property type="entry name" value="P-loop containing nucleotide triphosphate hydrolases"/>
    <property type="match status" value="2"/>
</dbReference>
<protein>
    <recommendedName>
        <fullName evidence="9">DEAD-box ATP-dependent RNA helicase RhpA</fullName>
        <ecNumber evidence="1">3.6.4.13</ecNumber>
    </recommendedName>
</protein>
<evidence type="ECO:0000256" key="9">
    <source>
        <dbReference type="ARBA" id="ARBA00074363"/>
    </source>
</evidence>
<dbReference type="InterPro" id="IPR050079">
    <property type="entry name" value="DEAD_box_RNA_helicase"/>
</dbReference>
<keyword evidence="6 11" id="KW-0067">ATP-binding</keyword>
<dbReference type="EMBL" id="QNRK01000021">
    <property type="protein sequence ID" value="RBP09698.1"/>
    <property type="molecule type" value="Genomic_DNA"/>
</dbReference>
<dbReference type="GO" id="GO:0003724">
    <property type="term" value="F:RNA helicase activity"/>
    <property type="evidence" value="ECO:0007669"/>
    <property type="project" value="UniProtKB-EC"/>
</dbReference>
<dbReference type="Proteomes" id="UP000253529">
    <property type="component" value="Unassembled WGS sequence"/>
</dbReference>
<dbReference type="GO" id="GO:0005524">
    <property type="term" value="F:ATP binding"/>
    <property type="evidence" value="ECO:0007669"/>
    <property type="project" value="UniProtKB-KW"/>
</dbReference>
<dbReference type="InterPro" id="IPR001650">
    <property type="entry name" value="Helicase_C-like"/>
</dbReference>
<comment type="caution">
    <text evidence="16">The sequence shown here is derived from an EMBL/GenBank/DDBJ whole genome shotgun (WGS) entry which is preliminary data.</text>
</comment>
<dbReference type="CDD" id="cd00268">
    <property type="entry name" value="DEADc"/>
    <property type="match status" value="1"/>
</dbReference>
<feature type="domain" description="Helicase ATP-binding" evidence="13">
    <location>
        <begin position="32"/>
        <end position="205"/>
    </location>
</feature>
<dbReference type="GO" id="GO:0003676">
    <property type="term" value="F:nucleic acid binding"/>
    <property type="evidence" value="ECO:0007669"/>
    <property type="project" value="InterPro"/>
</dbReference>
<reference evidence="16 17" key="1">
    <citation type="submission" date="2018-06" db="EMBL/GenBank/DDBJ databases">
        <title>Genomic Encyclopedia of Type Strains, Phase IV (KMG-IV): sequencing the most valuable type-strain genomes for metagenomic binning, comparative biology and taxonomic classification.</title>
        <authorList>
            <person name="Goeker M."/>
        </authorList>
    </citation>
    <scope>NUCLEOTIDE SEQUENCE [LARGE SCALE GENOMIC DNA]</scope>
    <source>
        <strain evidence="16 17">DSM 24875</strain>
    </source>
</reference>
<evidence type="ECO:0000256" key="1">
    <source>
        <dbReference type="ARBA" id="ARBA00012552"/>
    </source>
</evidence>
<dbReference type="InterPro" id="IPR027417">
    <property type="entry name" value="P-loop_NTPase"/>
</dbReference>
<evidence type="ECO:0000313" key="16">
    <source>
        <dbReference type="EMBL" id="RBP09698.1"/>
    </source>
</evidence>
<feature type="domain" description="Helicase C-terminal" evidence="14">
    <location>
        <begin position="237"/>
        <end position="384"/>
    </location>
</feature>
<dbReference type="GO" id="GO:0009266">
    <property type="term" value="P:response to temperature stimulus"/>
    <property type="evidence" value="ECO:0007669"/>
    <property type="project" value="UniProtKB-ARBA"/>
</dbReference>
<keyword evidence="5 11" id="KW-0347">Helicase</keyword>
<evidence type="ECO:0000256" key="3">
    <source>
        <dbReference type="ARBA" id="ARBA00022741"/>
    </source>
</evidence>
<dbReference type="Pfam" id="PF00270">
    <property type="entry name" value="DEAD"/>
    <property type="match status" value="1"/>
</dbReference>
<dbReference type="CDD" id="cd18787">
    <property type="entry name" value="SF2_C_DEAD"/>
    <property type="match status" value="1"/>
</dbReference>
<dbReference type="FunFam" id="3.40.50.300:FF:000108">
    <property type="entry name" value="ATP-dependent RNA helicase RhlE"/>
    <property type="match status" value="1"/>
</dbReference>
<keyword evidence="2" id="KW-0963">Cytoplasm</keyword>
<evidence type="ECO:0000256" key="7">
    <source>
        <dbReference type="ARBA" id="ARBA00038437"/>
    </source>
</evidence>
<comment type="similarity">
    <text evidence="7 11">Belongs to the DEAD box helicase family.</text>
</comment>
<sequence>MKFNELGLSEKVLNAVETAGYDTPTPIQAQAIPYALEGRDVLGIAQTGTGKTAAFTLPMLTALERGRAKARMPRTLILEPTRELAAQVEEAFIKYGVNHKLNIALLIGGVSDGEQKTKIDRGADVVIATPGRLLDLTERGGLLLTGIEILVIDEADRMLDMGFIPDIERICKLVPFTRQTLFFSATMPPEITRLTEAFLHNPARVEVARAASTAENITQTLVPSGGAPHDKRATLRRIIQSADDFKNAIIFCNRKRDVQVVYRSLEKHAFSVGALHGDLDQRARTMALDAFRGGQVQLLVCSDVAARGLDIPDVSHVINYDAPHHSEDYVHRIGRTGRAGKSGRALTIVTRADGKAIAEIEKLIARKIDWLEGAVMPTAEEEAESNARGERSERGGRRGERSGERGGRRREERAGDAPPRADRQGERAAAPRRRAAQERPLDEQRTDRPVDRGADFRRHRAERPTHERAAEEPRTERPVEPATESRRHRAERPPQERVAAEQERNRERAQRHVSAGGAKRERPRRDDDAPVIGLGDHVPSFLLRPVPKRSHQPQEPESVTED</sequence>
<organism evidence="16 17">
    <name type="scientific">Roseiarcus fermentans</name>
    <dbReference type="NCBI Taxonomy" id="1473586"/>
    <lineage>
        <taxon>Bacteria</taxon>
        <taxon>Pseudomonadati</taxon>
        <taxon>Pseudomonadota</taxon>
        <taxon>Alphaproteobacteria</taxon>
        <taxon>Hyphomicrobiales</taxon>
        <taxon>Roseiarcaceae</taxon>
        <taxon>Roseiarcus</taxon>
    </lineage>
</organism>
<evidence type="ECO:0000313" key="17">
    <source>
        <dbReference type="Proteomes" id="UP000253529"/>
    </source>
</evidence>
<evidence type="ECO:0000256" key="10">
    <source>
        <dbReference type="PROSITE-ProRule" id="PRU00552"/>
    </source>
</evidence>
<dbReference type="Pfam" id="PF00271">
    <property type="entry name" value="Helicase_C"/>
    <property type="match status" value="1"/>
</dbReference>
<dbReference type="SMART" id="SM00487">
    <property type="entry name" value="DEXDc"/>
    <property type="match status" value="1"/>
</dbReference>
<evidence type="ECO:0000256" key="5">
    <source>
        <dbReference type="ARBA" id="ARBA00022806"/>
    </source>
</evidence>
<feature type="compositionally biased region" description="Basic and acidic residues" evidence="12">
    <location>
        <begin position="518"/>
        <end position="528"/>
    </location>
</feature>
<evidence type="ECO:0000259" key="14">
    <source>
        <dbReference type="PROSITE" id="PS51194"/>
    </source>
</evidence>
<evidence type="ECO:0000259" key="13">
    <source>
        <dbReference type="PROSITE" id="PS51192"/>
    </source>
</evidence>
<keyword evidence="17" id="KW-1185">Reference proteome</keyword>
<dbReference type="SUPFAM" id="SSF52540">
    <property type="entry name" value="P-loop containing nucleoside triphosphate hydrolases"/>
    <property type="match status" value="2"/>
</dbReference>
<dbReference type="PANTHER" id="PTHR47959:SF13">
    <property type="entry name" value="ATP-DEPENDENT RNA HELICASE RHLE"/>
    <property type="match status" value="1"/>
</dbReference>
<evidence type="ECO:0000256" key="11">
    <source>
        <dbReference type="RuleBase" id="RU000492"/>
    </source>
</evidence>
<keyword evidence="4 11" id="KW-0378">Hydrolase</keyword>
<dbReference type="PROSITE" id="PS51195">
    <property type="entry name" value="Q_MOTIF"/>
    <property type="match status" value="1"/>
</dbReference>
<dbReference type="RefSeq" id="WP_113890711.1">
    <property type="nucleotide sequence ID" value="NZ_QNRK01000021.1"/>
</dbReference>
<dbReference type="PROSITE" id="PS00039">
    <property type="entry name" value="DEAD_ATP_HELICASE"/>
    <property type="match status" value="1"/>
</dbReference>
<evidence type="ECO:0000256" key="12">
    <source>
        <dbReference type="SAM" id="MobiDB-lite"/>
    </source>
</evidence>
<dbReference type="SMART" id="SM00490">
    <property type="entry name" value="HELICc"/>
    <property type="match status" value="1"/>
</dbReference>
<dbReference type="PROSITE" id="PS51192">
    <property type="entry name" value="HELICASE_ATP_BIND_1"/>
    <property type="match status" value="1"/>
</dbReference>
<dbReference type="OrthoDB" id="9805696at2"/>
<evidence type="ECO:0000256" key="6">
    <source>
        <dbReference type="ARBA" id="ARBA00022840"/>
    </source>
</evidence>
<feature type="compositionally biased region" description="Basic and acidic residues" evidence="12">
    <location>
        <begin position="435"/>
        <end position="510"/>
    </location>
</feature>